<dbReference type="PROSITE" id="PS51257">
    <property type="entry name" value="PROKAR_LIPOPROTEIN"/>
    <property type="match status" value="1"/>
</dbReference>
<keyword evidence="1" id="KW-0732">Signal</keyword>
<evidence type="ECO:0000313" key="2">
    <source>
        <dbReference type="EMBL" id="GJJ71375.1"/>
    </source>
</evidence>
<reference evidence="2" key="2">
    <citation type="journal article" date="2022" name="Microbiol. Resour. Announc.">
        <title>Whole-Genome Sequence of Entomortierella parvispora E1425, a Mucoromycotan Fungus Associated with Burkholderiaceae-Related Endosymbiotic Bacteria.</title>
        <authorList>
            <person name="Herlambang A."/>
            <person name="Guo Y."/>
            <person name="Takashima Y."/>
            <person name="Narisawa K."/>
            <person name="Ohta H."/>
            <person name="Nishizawa T."/>
        </authorList>
    </citation>
    <scope>NUCLEOTIDE SEQUENCE</scope>
    <source>
        <strain evidence="2">E1425</strain>
    </source>
</reference>
<feature type="chain" id="PRO_5040426089" evidence="1">
    <location>
        <begin position="25"/>
        <end position="197"/>
    </location>
</feature>
<evidence type="ECO:0000313" key="3">
    <source>
        <dbReference type="Proteomes" id="UP000827284"/>
    </source>
</evidence>
<comment type="caution">
    <text evidence="2">The sequence shown here is derived from an EMBL/GenBank/DDBJ whole genome shotgun (WGS) entry which is preliminary data.</text>
</comment>
<dbReference type="OrthoDB" id="2390153at2759"/>
<dbReference type="AlphaFoldDB" id="A0A9P3H7D2"/>
<gene>
    <name evidence="2" type="ORF">EMPS_03725</name>
</gene>
<feature type="signal peptide" evidence="1">
    <location>
        <begin position="1"/>
        <end position="24"/>
    </location>
</feature>
<name>A0A9P3H7D2_9FUNG</name>
<organism evidence="2 3">
    <name type="scientific">Entomortierella parvispora</name>
    <dbReference type="NCBI Taxonomy" id="205924"/>
    <lineage>
        <taxon>Eukaryota</taxon>
        <taxon>Fungi</taxon>
        <taxon>Fungi incertae sedis</taxon>
        <taxon>Mucoromycota</taxon>
        <taxon>Mortierellomycotina</taxon>
        <taxon>Mortierellomycetes</taxon>
        <taxon>Mortierellales</taxon>
        <taxon>Mortierellaceae</taxon>
        <taxon>Entomortierella</taxon>
    </lineage>
</organism>
<evidence type="ECO:0000256" key="1">
    <source>
        <dbReference type="SAM" id="SignalP"/>
    </source>
</evidence>
<protein>
    <submittedName>
        <fullName evidence="2">Uncharacterized protein</fullName>
    </submittedName>
</protein>
<dbReference type="EMBL" id="BQFW01000005">
    <property type="protein sequence ID" value="GJJ71375.1"/>
    <property type="molecule type" value="Genomic_DNA"/>
</dbReference>
<keyword evidence="3" id="KW-1185">Reference proteome</keyword>
<sequence length="197" mass="22043">MVRLSFFIASTFALATFLVPAAYACESECRIYPVKFLVEKYTAMIEERLASLPSNDRNRVQGKTNAALSKLKGRGGTIDSAIFSVFHSTCQAKPPHRSPDELCGSAKSIACFAPWDHRNSVLNSVHQSVVKVLENSFKDENADVQQALVIDVQNACPSHCNAWVEPFQIMMLQWEQREHRKAYGDRTPNCSNGRLGY</sequence>
<reference evidence="2" key="1">
    <citation type="submission" date="2021-11" db="EMBL/GenBank/DDBJ databases">
        <authorList>
            <person name="Herlambang A."/>
            <person name="Guo Y."/>
            <person name="Takashima Y."/>
            <person name="Nishizawa T."/>
        </authorList>
    </citation>
    <scope>NUCLEOTIDE SEQUENCE</scope>
    <source>
        <strain evidence="2">E1425</strain>
    </source>
</reference>
<proteinExistence type="predicted"/>
<dbReference type="Proteomes" id="UP000827284">
    <property type="component" value="Unassembled WGS sequence"/>
</dbReference>
<accession>A0A9P3H7D2</accession>